<evidence type="ECO:0000313" key="1">
    <source>
        <dbReference type="EMBL" id="MBA8851223.1"/>
    </source>
</evidence>
<organism evidence="1 2">
    <name type="scientific">Brucella intermedia</name>
    <dbReference type="NCBI Taxonomy" id="94625"/>
    <lineage>
        <taxon>Bacteria</taxon>
        <taxon>Pseudomonadati</taxon>
        <taxon>Pseudomonadota</taxon>
        <taxon>Alphaproteobacteria</taxon>
        <taxon>Hyphomicrobiales</taxon>
        <taxon>Brucellaceae</taxon>
        <taxon>Brucella/Ochrobactrum group</taxon>
        <taxon>Brucella</taxon>
    </lineage>
</organism>
<proteinExistence type="predicted"/>
<sequence>MKISIEWLGDTHDCETCGPSWAEGARVYIDGLLVLDLQPSAHCYDGVSYQEDDVYRHILEHLGHTVEDYPA</sequence>
<evidence type="ECO:0000313" key="2">
    <source>
        <dbReference type="Proteomes" id="UP000578622"/>
    </source>
</evidence>
<protein>
    <recommendedName>
        <fullName evidence="3">MBL fold metallo-hydrolase</fullName>
    </recommendedName>
</protein>
<comment type="caution">
    <text evidence="1">The sequence shown here is derived from an EMBL/GenBank/DDBJ whole genome shotgun (WGS) entry which is preliminary data.</text>
</comment>
<keyword evidence="2" id="KW-1185">Reference proteome</keyword>
<dbReference type="Proteomes" id="UP000578622">
    <property type="component" value="Unassembled WGS sequence"/>
</dbReference>
<accession>A0ABR6AP98</accession>
<reference evidence="1 2" key="1">
    <citation type="submission" date="2020-07" db="EMBL/GenBank/DDBJ databases">
        <title>Genomic Encyclopedia of Type Strains, Phase IV (KMG-V): Genome sequencing to study the core and pangenomes of soil and plant-associated prokaryotes.</title>
        <authorList>
            <person name="Whitman W."/>
        </authorList>
    </citation>
    <scope>NUCLEOTIDE SEQUENCE [LARGE SCALE GENOMIC DNA]</scope>
    <source>
        <strain evidence="1 2">RH4WT92</strain>
    </source>
</reference>
<gene>
    <name evidence="1" type="ORF">FHW20_002158</name>
</gene>
<name>A0ABR6AP98_9HYPH</name>
<evidence type="ECO:0008006" key="3">
    <source>
        <dbReference type="Google" id="ProtNLM"/>
    </source>
</evidence>
<dbReference type="EMBL" id="JACGXG010000002">
    <property type="protein sequence ID" value="MBA8851223.1"/>
    <property type="molecule type" value="Genomic_DNA"/>
</dbReference>
<dbReference type="RefSeq" id="WP_100648939.1">
    <property type="nucleotide sequence ID" value="NZ_JACGXG010000002.1"/>
</dbReference>